<dbReference type="EMBL" id="ATCF01000005">
    <property type="protein sequence ID" value="EPE01163.1"/>
    <property type="molecule type" value="Genomic_DNA"/>
</dbReference>
<dbReference type="NCBIfam" id="NF033547">
    <property type="entry name" value="transpos_IS1595"/>
    <property type="match status" value="1"/>
</dbReference>
<dbReference type="InterPro" id="IPR003220">
    <property type="entry name" value="InsA_N_dom_Znf"/>
</dbReference>
<dbReference type="RefSeq" id="WP_016473858.1">
    <property type="nucleotide sequence ID" value="NZ_KE150480.1"/>
</dbReference>
<dbReference type="STRING" id="1203554.HMPREF1476_00475"/>
<dbReference type="PATRIC" id="fig|1203554.3.peg.461"/>
<keyword evidence="3" id="KW-1185">Reference proteome</keyword>
<dbReference type="Pfam" id="PF03811">
    <property type="entry name" value="Zn_ribbon_InsA"/>
    <property type="match status" value="1"/>
</dbReference>
<sequence>MNKSDELFSAFSMLSKKDREAFLLKIKYVEEERQAEKKEPSILTPEKVQNNRFANDFFCPHCESRHIVRYGKRPDGTQRFRCVDCRRIFQATTNTVLGKNTYRNQEKLRMYVNCMCKELSVRQSAKICGITVPTAFAWRHKILNALRNTCEHQMLSGTVELDRTFFNLSFKGSRHASEFKQLIEKYDKNKESLQQVCVPLAVGREGGFTGKVSTLGWSSTDTILSAIKDHLTSRSKLLADAEISQNNQNGKVLRNVNLTTVKGINEDRSLDAVRKFKQGINESINLKFRGVATKYINDYILWYGFLHLSKQKPKECENLLYDIALYSICSVNTRSIGKQMMPIELSSGQKMLLSEFLDGLAENTMND</sequence>
<feature type="domain" description="InsA N-terminal zinc ribbon" evidence="1">
    <location>
        <begin position="59"/>
        <end position="86"/>
    </location>
</feature>
<evidence type="ECO:0000313" key="2">
    <source>
        <dbReference type="EMBL" id="EPE01163.1"/>
    </source>
</evidence>
<dbReference type="HOGENOM" id="CLU_048546_0_0_4"/>
<accession>S3C4I0</accession>
<evidence type="ECO:0000313" key="3">
    <source>
        <dbReference type="Proteomes" id="UP000014400"/>
    </source>
</evidence>
<comment type="caution">
    <text evidence="2">The sequence shown here is derived from an EMBL/GenBank/DDBJ whole genome shotgun (WGS) entry which is preliminary data.</text>
</comment>
<evidence type="ECO:0000259" key="1">
    <source>
        <dbReference type="Pfam" id="PF03811"/>
    </source>
</evidence>
<organism evidence="2 3">
    <name type="scientific">Sutterella wadsworthensis HGA0223</name>
    <dbReference type="NCBI Taxonomy" id="1203554"/>
    <lineage>
        <taxon>Bacteria</taxon>
        <taxon>Pseudomonadati</taxon>
        <taxon>Pseudomonadota</taxon>
        <taxon>Betaproteobacteria</taxon>
        <taxon>Burkholderiales</taxon>
        <taxon>Sutterellaceae</taxon>
        <taxon>Sutterella</taxon>
    </lineage>
</organism>
<dbReference type="AlphaFoldDB" id="S3C4I0"/>
<dbReference type="Proteomes" id="UP000014400">
    <property type="component" value="Unassembled WGS sequence"/>
</dbReference>
<gene>
    <name evidence="2" type="ORF">HMPREF1476_00475</name>
</gene>
<name>S3C4I0_9BURK</name>
<protein>
    <recommendedName>
        <fullName evidence="1">InsA N-terminal zinc ribbon domain-containing protein</fullName>
    </recommendedName>
</protein>
<proteinExistence type="predicted"/>
<reference evidence="2 3" key="1">
    <citation type="submission" date="2013-04" db="EMBL/GenBank/DDBJ databases">
        <title>The Genome Sequence of Sutterella wadsworthensis HGA0223.</title>
        <authorList>
            <consortium name="The Broad Institute Genomics Platform"/>
            <person name="Earl A."/>
            <person name="Ward D."/>
            <person name="Feldgarden M."/>
            <person name="Gevers D."/>
            <person name="Schmidt T.M."/>
            <person name="Dover J."/>
            <person name="Dai D."/>
            <person name="Walker B."/>
            <person name="Young S."/>
            <person name="Zeng Q."/>
            <person name="Gargeya S."/>
            <person name="Fitzgerald M."/>
            <person name="Haas B."/>
            <person name="Abouelleil A."/>
            <person name="Allen A.W."/>
            <person name="Alvarado L."/>
            <person name="Arachchi H.M."/>
            <person name="Berlin A.M."/>
            <person name="Chapman S.B."/>
            <person name="Gainer-Dewar J."/>
            <person name="Goldberg J."/>
            <person name="Griggs A."/>
            <person name="Gujja S."/>
            <person name="Hansen M."/>
            <person name="Howarth C."/>
            <person name="Imamovic A."/>
            <person name="Ireland A."/>
            <person name="Larimer J."/>
            <person name="McCowan C."/>
            <person name="Murphy C."/>
            <person name="Pearson M."/>
            <person name="Poon T.W."/>
            <person name="Priest M."/>
            <person name="Roberts A."/>
            <person name="Saif S."/>
            <person name="Shea T."/>
            <person name="Sisk P."/>
            <person name="Sykes S."/>
            <person name="Wortman J."/>
            <person name="Nusbaum C."/>
            <person name="Birren B."/>
        </authorList>
    </citation>
    <scope>NUCLEOTIDE SEQUENCE [LARGE SCALE GENOMIC DNA]</scope>
    <source>
        <strain evidence="2 3">HGA0223</strain>
    </source>
</reference>
<dbReference type="GO" id="GO:0006313">
    <property type="term" value="P:DNA transposition"/>
    <property type="evidence" value="ECO:0007669"/>
    <property type="project" value="InterPro"/>
</dbReference>
<dbReference type="eggNOG" id="COG3677">
    <property type="taxonomic scope" value="Bacteria"/>
</dbReference>